<name>A0A919TQD0_9ACTN</name>
<dbReference type="SUPFAM" id="SSF53613">
    <property type="entry name" value="Ribokinase-like"/>
    <property type="match status" value="1"/>
</dbReference>
<dbReference type="InterPro" id="IPR029056">
    <property type="entry name" value="Ribokinase-like"/>
</dbReference>
<dbReference type="GO" id="GO:0006796">
    <property type="term" value="P:phosphate-containing compound metabolic process"/>
    <property type="evidence" value="ECO:0007669"/>
    <property type="project" value="UniProtKB-ARBA"/>
</dbReference>
<dbReference type="GO" id="GO:0005829">
    <property type="term" value="C:cytosol"/>
    <property type="evidence" value="ECO:0007669"/>
    <property type="project" value="TreeGrafter"/>
</dbReference>
<dbReference type="PRINTS" id="PR00990">
    <property type="entry name" value="RIBOKINASE"/>
</dbReference>
<sequence length="300" mass="31265">MPEFDVLVVGDANPDLLLRGDVRPRFGQAEQLLTAADLVLGGSAAITATGCARLGLRTALFAAVADDVFGTLVRQQLAARDVTLLPADGRGAPTGLTVVLSEPDDRGMLTLPGTISALRPTDLTDDLLTRAKHVHVASLYLQPALSTGLAEIFHRARRLGLTTSLDTNWDPTEKWESLTAILQNTDVFLPNAAELQAITGLPNPDEAAATLVRNGTAVVMKDGPRGARAWWPGGTCTAPGRPVDVIDTTGAGDSFNAGFLAARLADRPLTEAVAWAAAAGSLSTRAPGGTAAQAFPHELP</sequence>
<evidence type="ECO:0000256" key="4">
    <source>
        <dbReference type="RuleBase" id="RU003704"/>
    </source>
</evidence>
<feature type="domain" description="Carbohydrate kinase PfkB" evidence="5">
    <location>
        <begin position="6"/>
        <end position="291"/>
    </location>
</feature>
<evidence type="ECO:0000313" key="6">
    <source>
        <dbReference type="EMBL" id="GIF18156.1"/>
    </source>
</evidence>
<protein>
    <submittedName>
        <fullName evidence="6">Sugar kinase</fullName>
    </submittedName>
</protein>
<dbReference type="EMBL" id="BOMY01000004">
    <property type="protein sequence ID" value="GIF18156.1"/>
    <property type="molecule type" value="Genomic_DNA"/>
</dbReference>
<dbReference type="PROSITE" id="PS00584">
    <property type="entry name" value="PFKB_KINASES_2"/>
    <property type="match status" value="1"/>
</dbReference>
<dbReference type="CDD" id="cd01166">
    <property type="entry name" value="KdgK"/>
    <property type="match status" value="1"/>
</dbReference>
<dbReference type="InterPro" id="IPR002139">
    <property type="entry name" value="Ribo/fructo_kinase"/>
</dbReference>
<keyword evidence="7" id="KW-1185">Reference proteome</keyword>
<evidence type="ECO:0000256" key="1">
    <source>
        <dbReference type="ARBA" id="ARBA00010688"/>
    </source>
</evidence>
<keyword evidence="2 4" id="KW-0808">Transferase</keyword>
<dbReference type="Proteomes" id="UP000623608">
    <property type="component" value="Unassembled WGS sequence"/>
</dbReference>
<gene>
    <name evidence="6" type="ORF">Ate02nite_08860</name>
</gene>
<dbReference type="InterPro" id="IPR011611">
    <property type="entry name" value="PfkB_dom"/>
</dbReference>
<comment type="similarity">
    <text evidence="1 4">Belongs to the carbohydrate kinase PfkB family.</text>
</comment>
<accession>A0A919TQD0</accession>
<dbReference type="RefSeq" id="WP_239147117.1">
    <property type="nucleotide sequence ID" value="NZ_BOMY01000004.1"/>
</dbReference>
<dbReference type="GO" id="GO:0016301">
    <property type="term" value="F:kinase activity"/>
    <property type="evidence" value="ECO:0007669"/>
    <property type="project" value="UniProtKB-KW"/>
</dbReference>
<keyword evidence="3 4" id="KW-0418">Kinase</keyword>
<dbReference type="PANTHER" id="PTHR10584">
    <property type="entry name" value="SUGAR KINASE"/>
    <property type="match status" value="1"/>
</dbReference>
<evidence type="ECO:0000256" key="2">
    <source>
        <dbReference type="ARBA" id="ARBA00022679"/>
    </source>
</evidence>
<evidence type="ECO:0000313" key="7">
    <source>
        <dbReference type="Proteomes" id="UP000623608"/>
    </source>
</evidence>
<evidence type="ECO:0000256" key="3">
    <source>
        <dbReference type="ARBA" id="ARBA00022777"/>
    </source>
</evidence>
<dbReference type="AlphaFoldDB" id="A0A919TQD0"/>
<dbReference type="InterPro" id="IPR002173">
    <property type="entry name" value="Carboh/pur_kinase_PfkB_CS"/>
</dbReference>
<dbReference type="Gene3D" id="3.40.1190.20">
    <property type="match status" value="1"/>
</dbReference>
<dbReference type="Pfam" id="PF00294">
    <property type="entry name" value="PfkB"/>
    <property type="match status" value="1"/>
</dbReference>
<proteinExistence type="inferred from homology"/>
<dbReference type="PANTHER" id="PTHR10584:SF166">
    <property type="entry name" value="RIBOKINASE"/>
    <property type="match status" value="1"/>
</dbReference>
<comment type="caution">
    <text evidence="6">The sequence shown here is derived from an EMBL/GenBank/DDBJ whole genome shotgun (WGS) entry which is preliminary data.</text>
</comment>
<organism evidence="6 7">
    <name type="scientific">Paractinoplanes tereljensis</name>
    <dbReference type="NCBI Taxonomy" id="571912"/>
    <lineage>
        <taxon>Bacteria</taxon>
        <taxon>Bacillati</taxon>
        <taxon>Actinomycetota</taxon>
        <taxon>Actinomycetes</taxon>
        <taxon>Micromonosporales</taxon>
        <taxon>Micromonosporaceae</taxon>
        <taxon>Paractinoplanes</taxon>
    </lineage>
</organism>
<evidence type="ECO:0000259" key="5">
    <source>
        <dbReference type="Pfam" id="PF00294"/>
    </source>
</evidence>
<reference evidence="6" key="1">
    <citation type="submission" date="2021-01" db="EMBL/GenBank/DDBJ databases">
        <title>Whole genome shotgun sequence of Actinoplanes tereljensis NBRC 105297.</title>
        <authorList>
            <person name="Komaki H."/>
            <person name="Tamura T."/>
        </authorList>
    </citation>
    <scope>NUCLEOTIDE SEQUENCE</scope>
    <source>
        <strain evidence="6">NBRC 105297</strain>
    </source>
</reference>